<dbReference type="OrthoDB" id="20127at2759"/>
<accession>A0A0M3JGA5</accession>
<evidence type="ECO:0000313" key="3">
    <source>
        <dbReference type="WBParaSite" id="ASIM_0000666001-mRNA-1"/>
    </source>
</evidence>
<keyword evidence="2" id="KW-1185">Reference proteome</keyword>
<dbReference type="InterPro" id="IPR019188">
    <property type="entry name" value="SNAPC1"/>
</dbReference>
<reference evidence="1 2" key="2">
    <citation type="submission" date="2018-11" db="EMBL/GenBank/DDBJ databases">
        <authorList>
            <consortium name="Pathogen Informatics"/>
        </authorList>
    </citation>
    <scope>NUCLEOTIDE SEQUENCE [LARGE SCALE GENOMIC DNA]</scope>
</reference>
<dbReference type="AlphaFoldDB" id="A0A0M3JGA5"/>
<organism evidence="3">
    <name type="scientific">Anisakis simplex</name>
    <name type="common">Herring worm</name>
    <dbReference type="NCBI Taxonomy" id="6269"/>
    <lineage>
        <taxon>Eukaryota</taxon>
        <taxon>Metazoa</taxon>
        <taxon>Ecdysozoa</taxon>
        <taxon>Nematoda</taxon>
        <taxon>Chromadorea</taxon>
        <taxon>Rhabditida</taxon>
        <taxon>Spirurina</taxon>
        <taxon>Ascaridomorpha</taxon>
        <taxon>Ascaridoidea</taxon>
        <taxon>Anisakidae</taxon>
        <taxon>Anisakis</taxon>
        <taxon>Anisakis simplex complex</taxon>
    </lineage>
</organism>
<evidence type="ECO:0000313" key="2">
    <source>
        <dbReference type="Proteomes" id="UP000267096"/>
    </source>
</evidence>
<dbReference type="Pfam" id="PF09808">
    <property type="entry name" value="SNAPC1"/>
    <property type="match status" value="1"/>
</dbReference>
<dbReference type="GO" id="GO:0019185">
    <property type="term" value="C:snRNA-activating protein complex"/>
    <property type="evidence" value="ECO:0007669"/>
    <property type="project" value="TreeGrafter"/>
</dbReference>
<reference evidence="3" key="1">
    <citation type="submission" date="2017-02" db="UniProtKB">
        <authorList>
            <consortium name="WormBaseParasite"/>
        </authorList>
    </citation>
    <scope>IDENTIFICATION</scope>
</reference>
<dbReference type="PANTHER" id="PTHR15131">
    <property type="entry name" value="SMALL NUCLEAR RNA ACTIVATING COMPLEX, POLYPEPTIDE 1"/>
    <property type="match status" value="1"/>
</dbReference>
<dbReference type="WBParaSite" id="ASIM_0000666001-mRNA-1">
    <property type="protein sequence ID" value="ASIM_0000666001-mRNA-1"/>
    <property type="gene ID" value="ASIM_0000666001"/>
</dbReference>
<sequence length="185" mass="21294">MAIGYALRKPSSVIEDSSSLLAMEPAPSSSCAGGMVGFQEASGNEESARLVYSQATRNETALQERLFGLYLVYTLYVTQPHRYVVQINITIEELEEIQRFLQHELIPERHYDAIAILQYLTARHIFRIVAFSKDFDVLLHHRYDRYIFDEGDEKKSREEQPSEQLNSLQAIRSEQLTAQVETIHK</sequence>
<dbReference type="GO" id="GO:0043565">
    <property type="term" value="F:sequence-specific DNA binding"/>
    <property type="evidence" value="ECO:0007669"/>
    <property type="project" value="TreeGrafter"/>
</dbReference>
<dbReference type="PANTHER" id="PTHR15131:SF3">
    <property type="entry name" value="SNRNA-ACTIVATING PROTEIN COMPLEX SUBUNIT 1"/>
    <property type="match status" value="1"/>
</dbReference>
<proteinExistence type="predicted"/>
<dbReference type="GO" id="GO:0042796">
    <property type="term" value="P:snRNA transcription by RNA polymerase III"/>
    <property type="evidence" value="ECO:0007669"/>
    <property type="project" value="TreeGrafter"/>
</dbReference>
<dbReference type="GO" id="GO:0042795">
    <property type="term" value="P:snRNA transcription by RNA polymerase II"/>
    <property type="evidence" value="ECO:0007669"/>
    <property type="project" value="TreeGrafter"/>
</dbReference>
<dbReference type="EMBL" id="UYRR01013965">
    <property type="protein sequence ID" value="VDK27018.1"/>
    <property type="molecule type" value="Genomic_DNA"/>
</dbReference>
<protein>
    <submittedName>
        <fullName evidence="3">PINc domain-containing protein</fullName>
    </submittedName>
</protein>
<name>A0A0M3JGA5_ANISI</name>
<gene>
    <name evidence="1" type="ORF">ASIM_LOCUS6434</name>
</gene>
<evidence type="ECO:0000313" key="1">
    <source>
        <dbReference type="EMBL" id="VDK27018.1"/>
    </source>
</evidence>
<dbReference type="Proteomes" id="UP000267096">
    <property type="component" value="Unassembled WGS sequence"/>
</dbReference>